<protein>
    <recommendedName>
        <fullName evidence="2">Protein kinase domain-containing protein</fullName>
    </recommendedName>
</protein>
<dbReference type="InterPro" id="IPR017441">
    <property type="entry name" value="Protein_kinase_ATP_BS"/>
</dbReference>
<dbReference type="GO" id="GO:0005524">
    <property type="term" value="F:ATP binding"/>
    <property type="evidence" value="ECO:0007669"/>
    <property type="project" value="UniProtKB-UniRule"/>
</dbReference>
<dbReference type="PROSITE" id="PS00107">
    <property type="entry name" value="PROTEIN_KINASE_ATP"/>
    <property type="match status" value="1"/>
</dbReference>
<organism evidence="3 4">
    <name type="scientific">Clathrus columnatus</name>
    <dbReference type="NCBI Taxonomy" id="1419009"/>
    <lineage>
        <taxon>Eukaryota</taxon>
        <taxon>Fungi</taxon>
        <taxon>Dikarya</taxon>
        <taxon>Basidiomycota</taxon>
        <taxon>Agaricomycotina</taxon>
        <taxon>Agaricomycetes</taxon>
        <taxon>Phallomycetidae</taxon>
        <taxon>Phallales</taxon>
        <taxon>Clathraceae</taxon>
        <taxon>Clathrus</taxon>
    </lineage>
</organism>
<evidence type="ECO:0000313" key="3">
    <source>
        <dbReference type="EMBL" id="GJJ15282.1"/>
    </source>
</evidence>
<dbReference type="AlphaFoldDB" id="A0AAV5ANE8"/>
<reference evidence="3" key="1">
    <citation type="submission" date="2021-10" db="EMBL/GenBank/DDBJ databases">
        <title>De novo Genome Assembly of Clathrus columnatus (Basidiomycota, Fungi) Using Illumina and Nanopore Sequence Data.</title>
        <authorList>
            <person name="Ogiso-Tanaka E."/>
            <person name="Itagaki H."/>
            <person name="Hosoya T."/>
            <person name="Hosaka K."/>
        </authorList>
    </citation>
    <scope>NUCLEOTIDE SEQUENCE</scope>
    <source>
        <strain evidence="3">MO-923</strain>
    </source>
</reference>
<dbReference type="Gene3D" id="1.10.510.10">
    <property type="entry name" value="Transferase(Phosphotransferase) domain 1"/>
    <property type="match status" value="1"/>
</dbReference>
<dbReference type="EMBL" id="BPWL01000011">
    <property type="protein sequence ID" value="GJJ15282.1"/>
    <property type="molecule type" value="Genomic_DNA"/>
</dbReference>
<dbReference type="GO" id="GO:0004672">
    <property type="term" value="F:protein kinase activity"/>
    <property type="evidence" value="ECO:0007669"/>
    <property type="project" value="InterPro"/>
</dbReference>
<dbReference type="PROSITE" id="PS50011">
    <property type="entry name" value="PROTEIN_KINASE_DOM"/>
    <property type="match status" value="1"/>
</dbReference>
<dbReference type="InterPro" id="IPR050235">
    <property type="entry name" value="CK1_Ser-Thr_kinase"/>
</dbReference>
<proteinExistence type="predicted"/>
<keyword evidence="1" id="KW-0547">Nucleotide-binding</keyword>
<keyword evidence="4" id="KW-1185">Reference proteome</keyword>
<evidence type="ECO:0000256" key="1">
    <source>
        <dbReference type="PROSITE-ProRule" id="PRU10141"/>
    </source>
</evidence>
<evidence type="ECO:0000259" key="2">
    <source>
        <dbReference type="PROSITE" id="PS50011"/>
    </source>
</evidence>
<dbReference type="Proteomes" id="UP001050691">
    <property type="component" value="Unassembled WGS sequence"/>
</dbReference>
<dbReference type="InterPro" id="IPR000719">
    <property type="entry name" value="Prot_kinase_dom"/>
</dbReference>
<dbReference type="PANTHER" id="PTHR11909">
    <property type="entry name" value="CASEIN KINASE-RELATED"/>
    <property type="match status" value="1"/>
</dbReference>
<comment type="caution">
    <text evidence="3">The sequence shown here is derived from an EMBL/GenBank/DDBJ whole genome shotgun (WGS) entry which is preliminary data.</text>
</comment>
<sequence length="304" mass="34288">MQTPHHVEAEVNTMSLGKCGVSKPASIRDHRVQRLSYTIGNNVSEIILGKGSFSKVYRAVDLELGQVVALKKSRVPLTVKRPVIQYESRILQILQGHPSIPQLIDYGQLEHFEYMSMEVLGPNVGKKVTGSLVVIPVVRIIEQTANLGPGADLESLAYIALFLLRGNLPWHRETHPSKPILRRQVRIQRSKAAVSGSTLVTHFPADFVYLLDYSRSLVYHQKPDYDDLENRFSLLAKSLGGYKKDDLFDWTSFPSVDKTESPGLERSNFNFNRDDNVADYNAVDGKNISERHENSYYGSYRLLG</sequence>
<feature type="domain" description="Protein kinase" evidence="2">
    <location>
        <begin position="42"/>
        <end position="304"/>
    </location>
</feature>
<gene>
    <name evidence="3" type="ORF">Clacol_009558</name>
</gene>
<name>A0AAV5ANE8_9AGAM</name>
<dbReference type="SMART" id="SM00220">
    <property type="entry name" value="S_TKc"/>
    <property type="match status" value="1"/>
</dbReference>
<dbReference type="Gene3D" id="3.30.200.20">
    <property type="entry name" value="Phosphorylase Kinase, domain 1"/>
    <property type="match status" value="1"/>
</dbReference>
<feature type="binding site" evidence="1">
    <location>
        <position position="71"/>
    </location>
    <ligand>
        <name>ATP</name>
        <dbReference type="ChEBI" id="CHEBI:30616"/>
    </ligand>
</feature>
<keyword evidence="1" id="KW-0067">ATP-binding</keyword>
<dbReference type="SUPFAM" id="SSF56112">
    <property type="entry name" value="Protein kinase-like (PK-like)"/>
    <property type="match status" value="1"/>
</dbReference>
<dbReference type="InterPro" id="IPR011009">
    <property type="entry name" value="Kinase-like_dom_sf"/>
</dbReference>
<accession>A0AAV5ANE8</accession>
<evidence type="ECO:0000313" key="4">
    <source>
        <dbReference type="Proteomes" id="UP001050691"/>
    </source>
</evidence>